<organism evidence="1 4">
    <name type="scientific">Listeria booriae</name>
    <dbReference type="NCBI Taxonomy" id="1552123"/>
    <lineage>
        <taxon>Bacteria</taxon>
        <taxon>Bacillati</taxon>
        <taxon>Bacillota</taxon>
        <taxon>Bacilli</taxon>
        <taxon>Bacillales</taxon>
        <taxon>Listeriaceae</taxon>
        <taxon>Listeria</taxon>
    </lineage>
</organism>
<dbReference type="CDD" id="cd20740">
    <property type="entry name" value="PoNe_LXG_HINT-like"/>
    <property type="match status" value="1"/>
</dbReference>
<dbReference type="EMBL" id="JAARZS010000012">
    <property type="protein sequence ID" value="MBC2283906.1"/>
    <property type="molecule type" value="Genomic_DNA"/>
</dbReference>
<dbReference type="AlphaFoldDB" id="A0A842G2D5"/>
<evidence type="ECO:0000313" key="1">
    <source>
        <dbReference type="EMBL" id="MBC2283906.1"/>
    </source>
</evidence>
<sequence>MKMDVHYESATYTRISSDRATSLDDKIVKGIDGIYENASPPPKCVIAEAKYSTSRLSKTNDGKQMSEKWILGSDRLENAVGPEIAQKIQDELILNPDNVQKILVKIDKKRNVVETLLDAAGKKIKE</sequence>
<name>A0A842G2D5_9LIST</name>
<protein>
    <submittedName>
        <fullName evidence="1">Cytosolic protein</fullName>
    </submittedName>
</protein>
<dbReference type="EMBL" id="JAARZT010000015">
    <property type="protein sequence ID" value="MBC2293332.1"/>
    <property type="molecule type" value="Genomic_DNA"/>
</dbReference>
<evidence type="ECO:0000313" key="2">
    <source>
        <dbReference type="EMBL" id="MBC2293332.1"/>
    </source>
</evidence>
<dbReference type="RefSeq" id="WP_260484706.1">
    <property type="nucleotide sequence ID" value="NZ_JAARZS010000012.1"/>
</dbReference>
<dbReference type="Proteomes" id="UP000585696">
    <property type="component" value="Unassembled WGS sequence"/>
</dbReference>
<evidence type="ECO:0000313" key="4">
    <source>
        <dbReference type="Proteomes" id="UP000585696"/>
    </source>
</evidence>
<evidence type="ECO:0000313" key="3">
    <source>
        <dbReference type="Proteomes" id="UP000543005"/>
    </source>
</evidence>
<reference evidence="3 4" key="1">
    <citation type="submission" date="2020-03" db="EMBL/GenBank/DDBJ databases">
        <title>Soil Listeria distribution.</title>
        <authorList>
            <person name="Liao J."/>
            <person name="Wiedmann M."/>
        </authorList>
    </citation>
    <scope>NUCLEOTIDE SEQUENCE [LARGE SCALE GENOMIC DNA]</scope>
    <source>
        <strain evidence="2 3">FSL L7-0051</strain>
        <strain evidence="1 4">FSL L7-0054</strain>
    </source>
</reference>
<gene>
    <name evidence="1" type="ORF">HCB69_05905</name>
    <name evidence="2" type="ORF">HCC36_08845</name>
</gene>
<accession>A0A842G2D5</accession>
<proteinExistence type="predicted"/>
<dbReference type="Proteomes" id="UP000543005">
    <property type="component" value="Unassembled WGS sequence"/>
</dbReference>
<comment type="caution">
    <text evidence="1">The sequence shown here is derived from an EMBL/GenBank/DDBJ whole genome shotgun (WGS) entry which is preliminary data.</text>
</comment>